<accession>A0AAD1ZMU1</accession>
<organism evidence="2 3">
    <name type="scientific">Fraxinus pennsylvanica</name>
    <dbReference type="NCBI Taxonomy" id="56036"/>
    <lineage>
        <taxon>Eukaryota</taxon>
        <taxon>Viridiplantae</taxon>
        <taxon>Streptophyta</taxon>
        <taxon>Embryophyta</taxon>
        <taxon>Tracheophyta</taxon>
        <taxon>Spermatophyta</taxon>
        <taxon>Magnoliopsida</taxon>
        <taxon>eudicotyledons</taxon>
        <taxon>Gunneridae</taxon>
        <taxon>Pentapetalae</taxon>
        <taxon>asterids</taxon>
        <taxon>lamiids</taxon>
        <taxon>Lamiales</taxon>
        <taxon>Oleaceae</taxon>
        <taxon>Oleeae</taxon>
        <taxon>Fraxinus</taxon>
    </lineage>
</organism>
<gene>
    <name evidence="2" type="ORF">FPE_LOCUS16423</name>
</gene>
<keyword evidence="3" id="KW-1185">Reference proteome</keyword>
<dbReference type="EMBL" id="OU503045">
    <property type="protein sequence ID" value="CAI9769867.1"/>
    <property type="molecule type" value="Genomic_DNA"/>
</dbReference>
<reference evidence="2" key="1">
    <citation type="submission" date="2023-05" db="EMBL/GenBank/DDBJ databases">
        <authorList>
            <person name="Huff M."/>
        </authorList>
    </citation>
    <scope>NUCLEOTIDE SEQUENCE</scope>
</reference>
<evidence type="ECO:0000313" key="3">
    <source>
        <dbReference type="Proteomes" id="UP000834106"/>
    </source>
</evidence>
<feature type="domain" description="Inhibitor I9" evidence="1">
    <location>
        <begin position="64"/>
        <end position="104"/>
    </location>
</feature>
<protein>
    <recommendedName>
        <fullName evidence="1">Inhibitor I9 domain-containing protein</fullName>
    </recommendedName>
</protein>
<evidence type="ECO:0000313" key="2">
    <source>
        <dbReference type="EMBL" id="CAI9769867.1"/>
    </source>
</evidence>
<dbReference type="Gene3D" id="3.30.70.80">
    <property type="entry name" value="Peptidase S8 propeptide/proteinase inhibitor I9"/>
    <property type="match status" value="1"/>
</dbReference>
<name>A0AAD1ZMU1_9LAMI</name>
<evidence type="ECO:0000259" key="1">
    <source>
        <dbReference type="Pfam" id="PF05922"/>
    </source>
</evidence>
<dbReference type="Proteomes" id="UP000834106">
    <property type="component" value="Chromosome 10"/>
</dbReference>
<dbReference type="Pfam" id="PF05922">
    <property type="entry name" value="Inhibitor_I9"/>
    <property type="match status" value="1"/>
</dbReference>
<dbReference type="InterPro" id="IPR010259">
    <property type="entry name" value="S8pro/Inhibitor_I9"/>
</dbReference>
<dbReference type="InterPro" id="IPR037045">
    <property type="entry name" value="S8pro/Inhibitor_I9_sf"/>
</dbReference>
<proteinExistence type="predicted"/>
<dbReference type="AlphaFoldDB" id="A0AAD1ZMU1"/>
<sequence length="109" mass="13047">MEVELMGRRWWKRGRKESTWWSTSRSRGEAAFKFERKVGRFFSSCVNCLKDHLYITSHGFHFAVSYSKEKVKDSIIQSYKRHINGFAVVLEEEDASEIAREQFVDEWQF</sequence>